<dbReference type="WBParaSite" id="SBAD_0000871501-mRNA-1">
    <property type="protein sequence ID" value="SBAD_0000871501-mRNA-1"/>
    <property type="gene ID" value="SBAD_0000871501"/>
</dbReference>
<evidence type="ECO:0000313" key="1">
    <source>
        <dbReference type="EMBL" id="VDP16956.1"/>
    </source>
</evidence>
<reference evidence="1 2" key="2">
    <citation type="submission" date="2018-11" db="EMBL/GenBank/DDBJ databases">
        <authorList>
            <consortium name="Pathogen Informatics"/>
        </authorList>
    </citation>
    <scope>NUCLEOTIDE SEQUENCE [LARGE SCALE GENOMIC DNA]</scope>
</reference>
<name>A0A183IXQ8_9BILA</name>
<protein>
    <submittedName>
        <fullName evidence="3">Secreted protein</fullName>
    </submittedName>
</protein>
<evidence type="ECO:0000313" key="2">
    <source>
        <dbReference type="Proteomes" id="UP000270296"/>
    </source>
</evidence>
<keyword evidence="2" id="KW-1185">Reference proteome</keyword>
<reference evidence="3" key="1">
    <citation type="submission" date="2016-06" db="UniProtKB">
        <authorList>
            <consortium name="WormBaseParasite"/>
        </authorList>
    </citation>
    <scope>IDENTIFICATION</scope>
</reference>
<dbReference type="EMBL" id="UZAM01011560">
    <property type="protein sequence ID" value="VDP16956.1"/>
    <property type="molecule type" value="Genomic_DNA"/>
</dbReference>
<dbReference type="AlphaFoldDB" id="A0A183IXQ8"/>
<gene>
    <name evidence="1" type="ORF">SBAD_LOCUS8406</name>
</gene>
<proteinExistence type="predicted"/>
<accession>A0A183IXQ8</accession>
<organism evidence="3">
    <name type="scientific">Soboliphyme baturini</name>
    <dbReference type="NCBI Taxonomy" id="241478"/>
    <lineage>
        <taxon>Eukaryota</taxon>
        <taxon>Metazoa</taxon>
        <taxon>Ecdysozoa</taxon>
        <taxon>Nematoda</taxon>
        <taxon>Enoplea</taxon>
        <taxon>Dorylaimia</taxon>
        <taxon>Dioctophymatida</taxon>
        <taxon>Dioctophymatoidea</taxon>
        <taxon>Soboliphymatidae</taxon>
        <taxon>Soboliphyme</taxon>
    </lineage>
</organism>
<dbReference type="Proteomes" id="UP000270296">
    <property type="component" value="Unassembled WGS sequence"/>
</dbReference>
<evidence type="ECO:0000313" key="3">
    <source>
        <dbReference type="WBParaSite" id="SBAD_0000871501-mRNA-1"/>
    </source>
</evidence>
<sequence>MGGVLRPGLSLLLDELWLRPMLMIEGYRPPAALALWLFMPFGGSDDWTVPMFGLLTSSLPYRSEIYHREDHQGAEEHNGTLGPGDTTNWVLCHDRKAKGHRGRATSTVKQFGLLALGHLSCRGHSCNHRHPHPHPRADSKRRDALLLLPQSINFTGGFACCCDVSGDP</sequence>